<reference evidence="2 3" key="1">
    <citation type="submission" date="2020-08" db="EMBL/GenBank/DDBJ databases">
        <title>Cohnella phylogeny.</title>
        <authorList>
            <person name="Dunlap C."/>
        </authorList>
    </citation>
    <scope>NUCLEOTIDE SEQUENCE [LARGE SCALE GENOMIC DNA]</scope>
    <source>
        <strain evidence="2 3">DSM 28246</strain>
    </source>
</reference>
<protein>
    <submittedName>
        <fullName evidence="2">Uncharacterized protein</fullName>
    </submittedName>
</protein>
<sequence length="73" mass="8302">MDNNNNPDEEESIYEFKSGWSYIVEKHLATIIIIAVVLGIAGWIYLSDKYSGDPPECTYTDRGCQGDNNRWGQ</sequence>
<comment type="caution">
    <text evidence="2">The sequence shown here is derived from an EMBL/GenBank/DDBJ whole genome shotgun (WGS) entry which is preliminary data.</text>
</comment>
<organism evidence="2 3">
    <name type="scientific">Cohnella nanjingensis</name>
    <dbReference type="NCBI Taxonomy" id="1387779"/>
    <lineage>
        <taxon>Bacteria</taxon>
        <taxon>Bacillati</taxon>
        <taxon>Bacillota</taxon>
        <taxon>Bacilli</taxon>
        <taxon>Bacillales</taxon>
        <taxon>Paenibacillaceae</taxon>
        <taxon>Cohnella</taxon>
    </lineage>
</organism>
<dbReference type="Proteomes" id="UP000547209">
    <property type="component" value="Unassembled WGS sequence"/>
</dbReference>
<dbReference type="RefSeq" id="WP_185144142.1">
    <property type="nucleotide sequence ID" value="NZ_JACJVP010000029.1"/>
</dbReference>
<name>A0A7X0RS24_9BACL</name>
<keyword evidence="1" id="KW-1133">Transmembrane helix</keyword>
<accession>A0A7X0RS24</accession>
<keyword evidence="3" id="KW-1185">Reference proteome</keyword>
<evidence type="ECO:0000256" key="1">
    <source>
        <dbReference type="SAM" id="Phobius"/>
    </source>
</evidence>
<keyword evidence="1" id="KW-0472">Membrane</keyword>
<proteinExistence type="predicted"/>
<evidence type="ECO:0000313" key="2">
    <source>
        <dbReference type="EMBL" id="MBB6672633.1"/>
    </source>
</evidence>
<gene>
    <name evidence="2" type="ORF">H7C19_18285</name>
</gene>
<dbReference type="AlphaFoldDB" id="A0A7X0RS24"/>
<keyword evidence="1" id="KW-0812">Transmembrane</keyword>
<evidence type="ECO:0000313" key="3">
    <source>
        <dbReference type="Proteomes" id="UP000547209"/>
    </source>
</evidence>
<feature type="transmembrane region" description="Helical" evidence="1">
    <location>
        <begin position="27"/>
        <end position="46"/>
    </location>
</feature>
<dbReference type="EMBL" id="JACJVP010000029">
    <property type="protein sequence ID" value="MBB6672633.1"/>
    <property type="molecule type" value="Genomic_DNA"/>
</dbReference>